<organism evidence="3 4">
    <name type="scientific">Methylomonas rivi</name>
    <dbReference type="NCBI Taxonomy" id="2952226"/>
    <lineage>
        <taxon>Bacteria</taxon>
        <taxon>Pseudomonadati</taxon>
        <taxon>Pseudomonadota</taxon>
        <taxon>Gammaproteobacteria</taxon>
        <taxon>Methylococcales</taxon>
        <taxon>Methylococcaceae</taxon>
        <taxon>Methylomonas</taxon>
    </lineage>
</organism>
<dbReference type="PANTHER" id="PTHR28008:SF1">
    <property type="entry name" value="DOMAIN PROTEIN, PUTATIVE (AFU_ORTHOLOGUE AFUA_3G10980)-RELATED"/>
    <property type="match status" value="1"/>
</dbReference>
<evidence type="ECO:0000313" key="4">
    <source>
        <dbReference type="Proteomes" id="UP001524586"/>
    </source>
</evidence>
<reference evidence="3 4" key="1">
    <citation type="submission" date="2022-07" db="EMBL/GenBank/DDBJ databases">
        <title>Methylomonas rivi sp. nov., Methylomonas rosea sp. nov., Methylomonas aureus sp. nov. and Methylomonas subterranea sp. nov., four novel methanotrophs isolated from a freshwater creek and the deep terrestrial subsurface.</title>
        <authorList>
            <person name="Abin C."/>
            <person name="Sankaranarayanan K."/>
            <person name="Garner C."/>
            <person name="Sindelar R."/>
            <person name="Kotary K."/>
            <person name="Garner R."/>
            <person name="Barclay S."/>
            <person name="Lawson P."/>
            <person name="Krumholz L."/>
        </authorList>
    </citation>
    <scope>NUCLEOTIDE SEQUENCE [LARGE SCALE GENOMIC DNA]</scope>
    <source>
        <strain evidence="3 4">WSC-6</strain>
    </source>
</reference>
<dbReference type="Pfam" id="PF04892">
    <property type="entry name" value="VanZ"/>
    <property type="match status" value="1"/>
</dbReference>
<dbReference type="EMBL" id="JANIBK010000078">
    <property type="protein sequence ID" value="MCQ8129515.1"/>
    <property type="molecule type" value="Genomic_DNA"/>
</dbReference>
<keyword evidence="1" id="KW-1133">Transmembrane helix</keyword>
<feature type="domain" description="VanZ-like" evidence="2">
    <location>
        <begin position="39"/>
        <end position="114"/>
    </location>
</feature>
<dbReference type="RefSeq" id="WP_256615945.1">
    <property type="nucleotide sequence ID" value="NZ_JANIBK010000078.1"/>
</dbReference>
<dbReference type="NCBIfam" id="NF037970">
    <property type="entry name" value="vanZ_1"/>
    <property type="match status" value="1"/>
</dbReference>
<evidence type="ECO:0000259" key="2">
    <source>
        <dbReference type="Pfam" id="PF04892"/>
    </source>
</evidence>
<dbReference type="InterPro" id="IPR006976">
    <property type="entry name" value="VanZ-like"/>
</dbReference>
<feature type="transmembrane region" description="Helical" evidence="1">
    <location>
        <begin position="7"/>
        <end position="24"/>
    </location>
</feature>
<keyword evidence="4" id="KW-1185">Reference proteome</keyword>
<gene>
    <name evidence="3" type="ORF">NP596_13710</name>
</gene>
<dbReference type="PANTHER" id="PTHR28008">
    <property type="entry name" value="DOMAIN PROTEIN, PUTATIVE (AFU_ORTHOLOGUE AFUA_3G10980)-RELATED"/>
    <property type="match status" value="1"/>
</dbReference>
<proteinExistence type="predicted"/>
<dbReference type="Proteomes" id="UP001524586">
    <property type="component" value="Unassembled WGS sequence"/>
</dbReference>
<keyword evidence="1" id="KW-0472">Membrane</keyword>
<comment type="caution">
    <text evidence="3">The sequence shown here is derived from an EMBL/GenBank/DDBJ whole genome shotgun (WGS) entry which is preliminary data.</text>
</comment>
<feature type="transmembrane region" description="Helical" evidence="1">
    <location>
        <begin position="40"/>
        <end position="57"/>
    </location>
</feature>
<name>A0ABT1U810_9GAMM</name>
<evidence type="ECO:0000313" key="3">
    <source>
        <dbReference type="EMBL" id="MCQ8129515.1"/>
    </source>
</evidence>
<evidence type="ECO:0000256" key="1">
    <source>
        <dbReference type="SAM" id="Phobius"/>
    </source>
</evidence>
<keyword evidence="1" id="KW-0812">Transmembrane</keyword>
<protein>
    <submittedName>
        <fullName evidence="3">VanZ family protein</fullName>
    </submittedName>
</protein>
<sequence length="125" mass="14220">MRIVKYLDWMALVAYCGLIFWLSNQQTLPMPPLFEFQDKVMHFGAYFVMAAFSWRAIRHHGLTGNKLALAAWLFCCVYGLSDEWHQSFVPGRSSSGWDWLADSLGAATAVVALLTLRQKQQCRAS</sequence>
<accession>A0ABT1U810</accession>